<feature type="binding site" evidence="12">
    <location>
        <position position="169"/>
    </location>
    <ligand>
        <name>DNA</name>
        <dbReference type="ChEBI" id="CHEBI:16991"/>
    </ligand>
</feature>
<dbReference type="NCBIfam" id="NF007763">
    <property type="entry name" value="PRK10445.1"/>
    <property type="match status" value="1"/>
</dbReference>
<dbReference type="GeneID" id="33938422"/>
<evidence type="ECO:0000256" key="3">
    <source>
        <dbReference type="ARBA" id="ARBA00022763"/>
    </source>
</evidence>
<dbReference type="Proteomes" id="UP000028681">
    <property type="component" value="Chromosome"/>
</dbReference>
<evidence type="ECO:0000256" key="6">
    <source>
        <dbReference type="ARBA" id="ARBA00022833"/>
    </source>
</evidence>
<keyword evidence="7 12" id="KW-0238">DNA-binding</keyword>
<dbReference type="InterPro" id="IPR000214">
    <property type="entry name" value="Znf_DNA_glyclase/AP_lyase"/>
</dbReference>
<evidence type="ECO:0000313" key="15">
    <source>
        <dbReference type="EMBL" id="AIJ07158.1"/>
    </source>
</evidence>
<keyword evidence="2 12" id="KW-0479">Metal-binding</keyword>
<keyword evidence="4 12" id="KW-0863">Zinc-finger</keyword>
<dbReference type="EC" id="3.2.2.-" evidence="12"/>
<dbReference type="Gene3D" id="3.20.190.10">
    <property type="entry name" value="MutM-like, N-terminal"/>
    <property type="match status" value="1"/>
</dbReference>
<feature type="active site" description="Proton donor; for beta-elimination activity" evidence="12">
    <location>
        <position position="53"/>
    </location>
</feature>
<feature type="domain" description="Formamidopyrimidine-DNA glycosylase catalytic" evidence="14">
    <location>
        <begin position="2"/>
        <end position="104"/>
    </location>
</feature>
<dbReference type="InterPro" id="IPR012319">
    <property type="entry name" value="FPG_cat"/>
</dbReference>
<dbReference type="SMART" id="SM00898">
    <property type="entry name" value="Fapy_DNA_glyco"/>
    <property type="match status" value="1"/>
</dbReference>
<keyword evidence="5 12" id="KW-0378">Hydrolase</keyword>
<dbReference type="InterPro" id="IPR023713">
    <property type="entry name" value="Endonuclease-VIII"/>
</dbReference>
<dbReference type="GO" id="GO:0003684">
    <property type="term" value="F:damaged DNA binding"/>
    <property type="evidence" value="ECO:0007669"/>
    <property type="project" value="InterPro"/>
</dbReference>
<dbReference type="SMART" id="SM01232">
    <property type="entry name" value="H2TH"/>
    <property type="match status" value="1"/>
</dbReference>
<dbReference type="SUPFAM" id="SSF57716">
    <property type="entry name" value="Glucocorticoid receptor-like (DNA-binding domain)"/>
    <property type="match status" value="1"/>
</dbReference>
<dbReference type="Pfam" id="PF06831">
    <property type="entry name" value="H2TH"/>
    <property type="match status" value="1"/>
</dbReference>
<dbReference type="GO" id="GO:0000703">
    <property type="term" value="F:oxidized pyrimidine nucleobase lesion DNA N-glycosylase activity"/>
    <property type="evidence" value="ECO:0007669"/>
    <property type="project" value="UniProtKB-UniRule"/>
</dbReference>
<proteinExistence type="inferred from homology"/>
<evidence type="ECO:0000259" key="13">
    <source>
        <dbReference type="PROSITE" id="PS51066"/>
    </source>
</evidence>
<keyword evidence="9 12" id="KW-0456">Lyase</keyword>
<keyword evidence="15" id="KW-0540">Nuclease</keyword>
<feature type="active site" description="Proton donor" evidence="12">
    <location>
        <position position="3"/>
    </location>
</feature>
<keyword evidence="8 12" id="KW-0234">DNA repair</keyword>
<evidence type="ECO:0000256" key="11">
    <source>
        <dbReference type="ARBA" id="ARBA00023295"/>
    </source>
</evidence>
<gene>
    <name evidence="12 15" type="primary">nei</name>
    <name evidence="15" type="ORF">ETEE_0687</name>
</gene>
<evidence type="ECO:0000256" key="1">
    <source>
        <dbReference type="ARBA" id="ARBA00009409"/>
    </source>
</evidence>
<feature type="active site" description="Schiff-base intermediate with DNA" evidence="12">
    <location>
        <position position="2"/>
    </location>
</feature>
<evidence type="ECO:0000313" key="16">
    <source>
        <dbReference type="Proteomes" id="UP000028681"/>
    </source>
</evidence>
<dbReference type="HAMAP" id="MF_01253">
    <property type="entry name" value="Endonuclease_8"/>
    <property type="match status" value="1"/>
</dbReference>
<dbReference type="EC" id="4.2.99.18" evidence="12"/>
<evidence type="ECO:0000256" key="9">
    <source>
        <dbReference type="ARBA" id="ARBA00023239"/>
    </source>
</evidence>
<keyword evidence="10 12" id="KW-0511">Multifunctional enzyme</keyword>
<dbReference type="GO" id="GO:0006284">
    <property type="term" value="P:base-excision repair"/>
    <property type="evidence" value="ECO:0007669"/>
    <property type="project" value="InterPro"/>
</dbReference>
<keyword evidence="15" id="KW-0255">Endonuclease</keyword>
<dbReference type="FunFam" id="1.10.8.50:FF:000005">
    <property type="entry name" value="Endonuclease 8"/>
    <property type="match status" value="1"/>
</dbReference>
<dbReference type="PANTHER" id="PTHR42697">
    <property type="entry name" value="ENDONUCLEASE 8"/>
    <property type="match status" value="1"/>
</dbReference>
<comment type="catalytic activity">
    <reaction evidence="12">
        <text>2'-deoxyribonucleotide-(2'-deoxyribose 5'-phosphate)-2'-deoxyribonucleotide-DNA = a 3'-end 2'-deoxyribonucleotide-(2,3-dehydro-2,3-deoxyribose 5'-phosphate)-DNA + a 5'-end 5'-phospho-2'-deoxyribonucleoside-DNA + H(+)</text>
        <dbReference type="Rhea" id="RHEA:66592"/>
        <dbReference type="Rhea" id="RHEA-COMP:13180"/>
        <dbReference type="Rhea" id="RHEA-COMP:16897"/>
        <dbReference type="Rhea" id="RHEA-COMP:17067"/>
        <dbReference type="ChEBI" id="CHEBI:15378"/>
        <dbReference type="ChEBI" id="CHEBI:136412"/>
        <dbReference type="ChEBI" id="CHEBI:157695"/>
        <dbReference type="ChEBI" id="CHEBI:167181"/>
        <dbReference type="EC" id="4.2.99.18"/>
    </reaction>
</comment>
<dbReference type="InterPro" id="IPR015886">
    <property type="entry name" value="H2TH_FPG"/>
</dbReference>
<dbReference type="AlphaFoldDB" id="A0A076LKE4"/>
<comment type="function">
    <text evidence="12">Involved in base excision repair of DNA damaged by oxidation or by mutagenic agents. Acts as DNA glycosylase that recognizes and removes damaged bases. Has a preference for oxidized pyrimidines, such as thymine glycol, 5,6-dihydrouracil and 5,6-dihydrothymine. Has AP (apurinic/apyrimidinic) lyase activity and introduces nicks in the DNA strand. Cleaves the DNA backbone by beta-delta elimination to generate a single-strand break at the site of the removed base with both 3'- and 5'-phosphates.</text>
</comment>
<feature type="initiator methionine" description="Removed" evidence="12">
    <location>
        <position position="1"/>
    </location>
</feature>
<evidence type="ECO:0000256" key="8">
    <source>
        <dbReference type="ARBA" id="ARBA00023204"/>
    </source>
</evidence>
<evidence type="ECO:0000256" key="10">
    <source>
        <dbReference type="ARBA" id="ARBA00023268"/>
    </source>
</evidence>
<protein>
    <recommendedName>
        <fullName evidence="12">Endonuclease 8</fullName>
    </recommendedName>
    <alternativeName>
        <fullName evidence="12">DNA glycosylase/AP lyase Nei</fullName>
        <ecNumber evidence="12">3.2.2.-</ecNumber>
        <ecNumber evidence="12">4.2.99.18</ecNumber>
    </alternativeName>
    <alternativeName>
        <fullName evidence="12">DNA-(apurinic or apyrimidinic site) lyase Nei</fullName>
    </alternativeName>
    <alternativeName>
        <fullName evidence="12">Endonuclease VIII</fullName>
    </alternativeName>
</protein>
<feature type="binding site" evidence="12">
    <location>
        <position position="125"/>
    </location>
    <ligand>
        <name>DNA</name>
        <dbReference type="ChEBI" id="CHEBI:16991"/>
    </ligand>
</feature>
<name>A0A076LKE4_9GAMM</name>
<keyword evidence="3 12" id="KW-0227">DNA damage</keyword>
<feature type="domain" description="FPG-type" evidence="13">
    <location>
        <begin position="229"/>
        <end position="263"/>
    </location>
</feature>
<dbReference type="InterPro" id="IPR010979">
    <property type="entry name" value="Ribosomal_uS13-like_H2TH"/>
</dbReference>
<keyword evidence="11 12" id="KW-0326">Glycosidase</keyword>
<evidence type="ECO:0000256" key="12">
    <source>
        <dbReference type="HAMAP-Rule" id="MF_01253"/>
    </source>
</evidence>
<organism evidence="15 16">
    <name type="scientific">Edwardsiella anguillarum ET080813</name>
    <dbReference type="NCBI Taxonomy" id="667120"/>
    <lineage>
        <taxon>Bacteria</taxon>
        <taxon>Pseudomonadati</taxon>
        <taxon>Pseudomonadota</taxon>
        <taxon>Gammaproteobacteria</taxon>
        <taxon>Enterobacterales</taxon>
        <taxon>Hafniaceae</taxon>
        <taxon>Edwardsiella</taxon>
    </lineage>
</organism>
<dbReference type="RefSeq" id="WP_034164211.1">
    <property type="nucleotide sequence ID" value="NZ_CP006664.1"/>
</dbReference>
<evidence type="ECO:0000256" key="5">
    <source>
        <dbReference type="ARBA" id="ARBA00022801"/>
    </source>
</evidence>
<evidence type="ECO:0000256" key="7">
    <source>
        <dbReference type="ARBA" id="ARBA00023125"/>
    </source>
</evidence>
<dbReference type="PROSITE" id="PS51068">
    <property type="entry name" value="FPG_CAT"/>
    <property type="match status" value="1"/>
</dbReference>
<dbReference type="HOGENOM" id="CLU_038423_2_2_6"/>
<accession>A0A076LKE4</accession>
<dbReference type="GO" id="GO:0140078">
    <property type="term" value="F:class I DNA-(apurinic or apyrimidinic site) endonuclease activity"/>
    <property type="evidence" value="ECO:0007669"/>
    <property type="project" value="UniProtKB-EC"/>
</dbReference>
<dbReference type="PANTHER" id="PTHR42697:SF1">
    <property type="entry name" value="ENDONUCLEASE 8"/>
    <property type="match status" value="1"/>
</dbReference>
<keyword evidence="6 12" id="KW-0862">Zinc</keyword>
<dbReference type="KEGG" id="ete:ETEE_0687"/>
<comment type="cofactor">
    <cofactor evidence="12">
        <name>Zn(2+)</name>
        <dbReference type="ChEBI" id="CHEBI:29105"/>
    </cofactor>
    <text evidence="12">Binds 1 zinc ion per subunit.</text>
</comment>
<dbReference type="GO" id="GO:0008270">
    <property type="term" value="F:zinc ion binding"/>
    <property type="evidence" value="ECO:0007669"/>
    <property type="project" value="UniProtKB-UniRule"/>
</dbReference>
<dbReference type="Gene3D" id="1.10.8.50">
    <property type="match status" value="1"/>
</dbReference>
<dbReference type="SUPFAM" id="SSF81624">
    <property type="entry name" value="N-terminal domain of MutM-like DNA repair proteins"/>
    <property type="match status" value="1"/>
</dbReference>
<dbReference type="SUPFAM" id="SSF46946">
    <property type="entry name" value="S13-like H2TH domain"/>
    <property type="match status" value="1"/>
</dbReference>
<dbReference type="EMBL" id="CP006664">
    <property type="protein sequence ID" value="AIJ07158.1"/>
    <property type="molecule type" value="Genomic_DNA"/>
</dbReference>
<evidence type="ECO:0000256" key="2">
    <source>
        <dbReference type="ARBA" id="ARBA00022723"/>
    </source>
</evidence>
<evidence type="ECO:0000259" key="14">
    <source>
        <dbReference type="PROSITE" id="PS51068"/>
    </source>
</evidence>
<dbReference type="PROSITE" id="PS51066">
    <property type="entry name" value="ZF_FPG_2"/>
    <property type="match status" value="1"/>
</dbReference>
<feature type="binding site" evidence="12">
    <location>
        <position position="70"/>
    </location>
    <ligand>
        <name>DNA</name>
        <dbReference type="ChEBI" id="CHEBI:16991"/>
    </ligand>
</feature>
<dbReference type="InterPro" id="IPR035937">
    <property type="entry name" value="FPG_N"/>
</dbReference>
<dbReference type="Pfam" id="PF01149">
    <property type="entry name" value="Fapy_DNA_glyco"/>
    <property type="match status" value="1"/>
</dbReference>
<reference evidence="15 16" key="1">
    <citation type="journal article" date="2012" name="PLoS ONE">
        <title>Edwardsiella comparative phylogenomics reveal the new intra/inter-species taxonomic relationships, virulence evolution and niche adaptation mechanisms.</title>
        <authorList>
            <person name="Yang M."/>
            <person name="Lv Y."/>
            <person name="Xiao J."/>
            <person name="Wu H."/>
            <person name="Zheng H."/>
            <person name="Liu Q."/>
            <person name="Zhang Y."/>
            <person name="Wang Q."/>
        </authorList>
    </citation>
    <scope>NUCLEOTIDE SEQUENCE [LARGE SCALE GENOMIC DNA]</scope>
    <source>
        <strain evidence="16">080813</strain>
    </source>
</reference>
<comment type="similarity">
    <text evidence="1 12">Belongs to the FPG family.</text>
</comment>
<feature type="active site" description="Proton donor; for delta-elimination activity" evidence="12">
    <location>
        <position position="253"/>
    </location>
</feature>
<evidence type="ECO:0000256" key="4">
    <source>
        <dbReference type="ARBA" id="ARBA00022771"/>
    </source>
</evidence>
<sequence length="283" mass="31278">MPEGPEIRRAADGLRAAVGGETLTQVWFGAPSLQRHAAGLVGCQITAIETRGKALLIHFSSGMSMYSHNQLYGVWRVAAAGETPPTPRSLRVRLETAERAILLYSASDIQLAPRAQILRHPFLLRIGPDVLDPALTEAQVRERLCSPAFRRRQLGGLLLDQRFLAGLGNYLRVEILWQVGLSPQRRATELSPAQLTSLCHALLALPRLSYATRGQADEGHHHGALFRFRVFHRAGEACERCGTTLIRAQAASRPFYGCPRCQEGLEETQEGETGGRRSRREDD</sequence>